<dbReference type="KEGG" id="psez:HME7025_00608"/>
<reference evidence="20" key="1">
    <citation type="submission" date="2018-05" db="EMBL/GenBank/DDBJ databases">
        <title>Pseudarcicella sp. HME7025 Genome sequencing and assembly.</title>
        <authorList>
            <person name="Kim H."/>
            <person name="Kang H."/>
            <person name="Joh K."/>
        </authorList>
    </citation>
    <scope>NUCLEOTIDE SEQUENCE [LARGE SCALE GENOMIC DNA]</scope>
    <source>
        <strain evidence="20">HME7025</strain>
    </source>
</reference>
<evidence type="ECO:0000256" key="5">
    <source>
        <dbReference type="ARBA" id="ARBA00022598"/>
    </source>
</evidence>
<keyword evidence="6 14" id="KW-0132">Cell division</keyword>
<dbReference type="EC" id="6.3.2.8" evidence="3 14"/>
<feature type="domain" description="Mur ligase N-terminal catalytic" evidence="16">
    <location>
        <begin position="13"/>
        <end position="115"/>
    </location>
</feature>
<dbReference type="SUPFAM" id="SSF53623">
    <property type="entry name" value="MurD-like peptide ligases, catalytic domain"/>
    <property type="match status" value="1"/>
</dbReference>
<keyword evidence="7 14" id="KW-0547">Nucleotide-binding</keyword>
<dbReference type="Gene3D" id="3.40.50.720">
    <property type="entry name" value="NAD(P)-binding Rossmann-like Domain"/>
    <property type="match status" value="1"/>
</dbReference>
<dbReference type="GO" id="GO:0009252">
    <property type="term" value="P:peptidoglycan biosynthetic process"/>
    <property type="evidence" value="ECO:0007669"/>
    <property type="project" value="UniProtKB-UniRule"/>
</dbReference>
<evidence type="ECO:0000256" key="7">
    <source>
        <dbReference type="ARBA" id="ARBA00022741"/>
    </source>
</evidence>
<evidence type="ECO:0000256" key="2">
    <source>
        <dbReference type="ARBA" id="ARBA00004752"/>
    </source>
</evidence>
<proteinExistence type="inferred from homology"/>
<evidence type="ECO:0000256" key="8">
    <source>
        <dbReference type="ARBA" id="ARBA00022840"/>
    </source>
</evidence>
<keyword evidence="15" id="KW-0472">Membrane</keyword>
<evidence type="ECO:0000256" key="14">
    <source>
        <dbReference type="HAMAP-Rule" id="MF_00046"/>
    </source>
</evidence>
<keyword evidence="12 14" id="KW-0961">Cell wall biogenesis/degradation</keyword>
<dbReference type="Pfam" id="PF01225">
    <property type="entry name" value="Mur_ligase"/>
    <property type="match status" value="1"/>
</dbReference>
<comment type="similarity">
    <text evidence="14">Belongs to the MurCDEF family.</text>
</comment>
<dbReference type="GO" id="GO:0008360">
    <property type="term" value="P:regulation of cell shape"/>
    <property type="evidence" value="ECO:0007669"/>
    <property type="project" value="UniProtKB-KW"/>
</dbReference>
<keyword evidence="8 14" id="KW-0067">ATP-binding</keyword>
<keyword evidence="11 14" id="KW-0131">Cell cycle</keyword>
<evidence type="ECO:0000256" key="6">
    <source>
        <dbReference type="ARBA" id="ARBA00022618"/>
    </source>
</evidence>
<dbReference type="PANTHER" id="PTHR43445">
    <property type="entry name" value="UDP-N-ACETYLMURAMATE--L-ALANINE LIGASE-RELATED"/>
    <property type="match status" value="1"/>
</dbReference>
<keyword evidence="20" id="KW-1185">Reference proteome</keyword>
<evidence type="ECO:0000256" key="1">
    <source>
        <dbReference type="ARBA" id="ARBA00004496"/>
    </source>
</evidence>
<dbReference type="InterPro" id="IPR005758">
    <property type="entry name" value="UDP-N-AcMur_Ala_ligase_MurC"/>
</dbReference>
<feature type="transmembrane region" description="Helical" evidence="15">
    <location>
        <begin position="12"/>
        <end position="31"/>
    </location>
</feature>
<keyword evidence="5 14" id="KW-0436">Ligase</keyword>
<dbReference type="InterPro" id="IPR004101">
    <property type="entry name" value="Mur_ligase_C"/>
</dbReference>
<dbReference type="SUPFAM" id="SSF51984">
    <property type="entry name" value="MurCD N-terminal domain"/>
    <property type="match status" value="1"/>
</dbReference>
<evidence type="ECO:0000256" key="13">
    <source>
        <dbReference type="ARBA" id="ARBA00047833"/>
    </source>
</evidence>
<dbReference type="Gene3D" id="3.90.190.20">
    <property type="entry name" value="Mur ligase, C-terminal domain"/>
    <property type="match status" value="1"/>
</dbReference>
<dbReference type="UniPathway" id="UPA00219"/>
<feature type="binding site" evidence="14">
    <location>
        <begin position="124"/>
        <end position="130"/>
    </location>
    <ligand>
        <name>ATP</name>
        <dbReference type="ChEBI" id="CHEBI:30616"/>
    </ligand>
</feature>
<evidence type="ECO:0000256" key="4">
    <source>
        <dbReference type="ARBA" id="ARBA00022490"/>
    </source>
</evidence>
<evidence type="ECO:0000256" key="12">
    <source>
        <dbReference type="ARBA" id="ARBA00023316"/>
    </source>
</evidence>
<evidence type="ECO:0000259" key="17">
    <source>
        <dbReference type="Pfam" id="PF02875"/>
    </source>
</evidence>
<dbReference type="EMBL" id="CP029346">
    <property type="protein sequence ID" value="AWL08480.1"/>
    <property type="molecule type" value="Genomic_DNA"/>
</dbReference>
<protein>
    <recommendedName>
        <fullName evidence="3 14">UDP-N-acetylmuramate--L-alanine ligase</fullName>
        <ecNumber evidence="3 14">6.3.2.8</ecNumber>
    </recommendedName>
    <alternativeName>
        <fullName evidence="14">UDP-N-acetylmuramoyl-L-alanine synthetase</fullName>
    </alternativeName>
</protein>
<dbReference type="InterPro" id="IPR050061">
    <property type="entry name" value="MurCDEF_pg_biosynth"/>
</dbReference>
<keyword evidence="15" id="KW-1133">Transmembrane helix</keyword>
<comment type="catalytic activity">
    <reaction evidence="13 14">
        <text>UDP-N-acetyl-alpha-D-muramate + L-alanine + ATP = UDP-N-acetyl-alpha-D-muramoyl-L-alanine + ADP + phosphate + H(+)</text>
        <dbReference type="Rhea" id="RHEA:23372"/>
        <dbReference type="ChEBI" id="CHEBI:15378"/>
        <dbReference type="ChEBI" id="CHEBI:30616"/>
        <dbReference type="ChEBI" id="CHEBI:43474"/>
        <dbReference type="ChEBI" id="CHEBI:57972"/>
        <dbReference type="ChEBI" id="CHEBI:70757"/>
        <dbReference type="ChEBI" id="CHEBI:83898"/>
        <dbReference type="ChEBI" id="CHEBI:456216"/>
        <dbReference type="EC" id="6.3.2.8"/>
    </reaction>
</comment>
<evidence type="ECO:0000256" key="10">
    <source>
        <dbReference type="ARBA" id="ARBA00022984"/>
    </source>
</evidence>
<keyword evidence="15" id="KW-0812">Transmembrane</keyword>
<evidence type="ECO:0000313" key="19">
    <source>
        <dbReference type="EMBL" id="AWL08480.1"/>
    </source>
</evidence>
<comment type="subcellular location">
    <subcellularLocation>
        <location evidence="1 14">Cytoplasm</location>
    </subcellularLocation>
</comment>
<keyword evidence="9 14" id="KW-0133">Cell shape</keyword>
<evidence type="ECO:0000313" key="20">
    <source>
        <dbReference type="Proteomes" id="UP000245468"/>
    </source>
</evidence>
<sequence>MKSNIQLKDLKYVYFLGIGGIGMSAIARWFLHNGFPVAGYDKTESPLTKTLSQEGMQIHYTDDIACIPAEILADTAHSLFIYTPAIPADHVEKNYLLNLGIPLYKRSEILGWITQQIPTLAVAGTHGKTTTSSLLTHLLIHANKNVTAFLGGITQNYGTNFIPNKDKDNIICVVEADEYDRSFLTLHPYAAVVTSTDADHLDIYGASEQVVESFQLFVSQIQDQGFFIQKVGLDLISNQKNATFGIESGDFQAVNIRIQDHRMVFDMKYPGGEIMDIPMRIPGFHNIENALAAAALAMQVGLSGDEIKAGIASFKGVKRRFEYHVESDEHVMIDDYAHHPTEIAACLNSVRALYPNEEIVAVFQPHLFSRTRDFLDDFAQSLSLADELYLLDIYPARELPIPGVNSEKLLEKVQLDKKQCISKDDLKRAIQDKKPRLLVTMGAGDIDLLLSDLKSSLQ</sequence>
<evidence type="ECO:0000259" key="16">
    <source>
        <dbReference type="Pfam" id="PF01225"/>
    </source>
</evidence>
<feature type="domain" description="Mur ligase C-terminal" evidence="17">
    <location>
        <begin position="319"/>
        <end position="442"/>
    </location>
</feature>
<dbReference type="HAMAP" id="MF_00046">
    <property type="entry name" value="MurC"/>
    <property type="match status" value="1"/>
</dbReference>
<dbReference type="Pfam" id="PF08245">
    <property type="entry name" value="Mur_ligase_M"/>
    <property type="match status" value="1"/>
</dbReference>
<comment type="function">
    <text evidence="14">Cell wall formation.</text>
</comment>
<dbReference type="InterPro" id="IPR000713">
    <property type="entry name" value="Mur_ligase_N"/>
</dbReference>
<dbReference type="GO" id="GO:0071555">
    <property type="term" value="P:cell wall organization"/>
    <property type="evidence" value="ECO:0007669"/>
    <property type="project" value="UniProtKB-KW"/>
</dbReference>
<gene>
    <name evidence="14 19" type="primary">murC</name>
    <name evidence="19" type="ORF">HME7025_00608</name>
</gene>
<evidence type="ECO:0000256" key="9">
    <source>
        <dbReference type="ARBA" id="ARBA00022960"/>
    </source>
</evidence>
<dbReference type="RefSeq" id="WP_109322230.1">
    <property type="nucleotide sequence ID" value="NZ_CP029346.1"/>
</dbReference>
<evidence type="ECO:0000256" key="15">
    <source>
        <dbReference type="SAM" id="Phobius"/>
    </source>
</evidence>
<dbReference type="SUPFAM" id="SSF53244">
    <property type="entry name" value="MurD-like peptide ligases, peptide-binding domain"/>
    <property type="match status" value="1"/>
</dbReference>
<dbReference type="GO" id="GO:0051301">
    <property type="term" value="P:cell division"/>
    <property type="evidence" value="ECO:0007669"/>
    <property type="project" value="UniProtKB-KW"/>
</dbReference>
<name>A0A2S2DTY0_9BACT</name>
<dbReference type="NCBIfam" id="TIGR01082">
    <property type="entry name" value="murC"/>
    <property type="match status" value="1"/>
</dbReference>
<dbReference type="GO" id="GO:0005524">
    <property type="term" value="F:ATP binding"/>
    <property type="evidence" value="ECO:0007669"/>
    <property type="project" value="UniProtKB-UniRule"/>
</dbReference>
<dbReference type="Proteomes" id="UP000245468">
    <property type="component" value="Chromosome"/>
</dbReference>
<dbReference type="Gene3D" id="3.40.1190.10">
    <property type="entry name" value="Mur-like, catalytic domain"/>
    <property type="match status" value="1"/>
</dbReference>
<keyword evidence="10 14" id="KW-0573">Peptidoglycan synthesis</keyword>
<accession>A0A2S2DTY0</accession>
<dbReference type="InterPro" id="IPR013221">
    <property type="entry name" value="Mur_ligase_cen"/>
</dbReference>
<dbReference type="GO" id="GO:0005737">
    <property type="term" value="C:cytoplasm"/>
    <property type="evidence" value="ECO:0007669"/>
    <property type="project" value="UniProtKB-SubCell"/>
</dbReference>
<dbReference type="AlphaFoldDB" id="A0A2S2DTY0"/>
<dbReference type="PANTHER" id="PTHR43445:SF3">
    <property type="entry name" value="UDP-N-ACETYLMURAMATE--L-ALANINE LIGASE"/>
    <property type="match status" value="1"/>
</dbReference>
<dbReference type="InterPro" id="IPR036565">
    <property type="entry name" value="Mur-like_cat_sf"/>
</dbReference>
<dbReference type="Pfam" id="PF02875">
    <property type="entry name" value="Mur_ligase_C"/>
    <property type="match status" value="1"/>
</dbReference>
<dbReference type="OrthoDB" id="9804126at2"/>
<keyword evidence="4 14" id="KW-0963">Cytoplasm</keyword>
<dbReference type="GO" id="GO:0008763">
    <property type="term" value="F:UDP-N-acetylmuramate-L-alanine ligase activity"/>
    <property type="evidence" value="ECO:0007669"/>
    <property type="project" value="UniProtKB-UniRule"/>
</dbReference>
<comment type="pathway">
    <text evidence="2 14">Cell wall biogenesis; peptidoglycan biosynthesis.</text>
</comment>
<evidence type="ECO:0000256" key="11">
    <source>
        <dbReference type="ARBA" id="ARBA00023306"/>
    </source>
</evidence>
<dbReference type="InterPro" id="IPR036615">
    <property type="entry name" value="Mur_ligase_C_dom_sf"/>
</dbReference>
<feature type="domain" description="Mur ligase central" evidence="18">
    <location>
        <begin position="122"/>
        <end position="297"/>
    </location>
</feature>
<evidence type="ECO:0000259" key="18">
    <source>
        <dbReference type="Pfam" id="PF08245"/>
    </source>
</evidence>
<organism evidence="19 20">
    <name type="scientific">Aquirufa nivalisilvae</name>
    <dbReference type="NCBI Taxonomy" id="2516557"/>
    <lineage>
        <taxon>Bacteria</taxon>
        <taxon>Pseudomonadati</taxon>
        <taxon>Bacteroidota</taxon>
        <taxon>Cytophagia</taxon>
        <taxon>Cytophagales</taxon>
        <taxon>Flectobacillaceae</taxon>
        <taxon>Aquirufa</taxon>
    </lineage>
</organism>
<evidence type="ECO:0000256" key="3">
    <source>
        <dbReference type="ARBA" id="ARBA00012211"/>
    </source>
</evidence>